<dbReference type="AlphaFoldDB" id="A0A2K6WKZ6"/>
<name>A0A2K6WKZ6_ONCVO</name>
<accession>A0A2K6WKZ6</accession>
<dbReference type="EnsemblMetazoa" id="OVOC9396.1">
    <property type="protein sequence ID" value="OVOC9396.1"/>
    <property type="gene ID" value="WBGene00246205"/>
</dbReference>
<dbReference type="EnsemblMetazoa" id="OVOC9396.2">
    <property type="protein sequence ID" value="OVOC9396.2"/>
    <property type="gene ID" value="WBGene00246205"/>
</dbReference>
<protein>
    <submittedName>
        <fullName evidence="1">Uncharacterized protein</fullName>
    </submittedName>
</protein>
<proteinExistence type="predicted"/>
<evidence type="ECO:0000313" key="1">
    <source>
        <dbReference type="EnsemblMetazoa" id="OVOC9396.1"/>
    </source>
</evidence>
<organism evidence="1 2">
    <name type="scientific">Onchocerca volvulus</name>
    <dbReference type="NCBI Taxonomy" id="6282"/>
    <lineage>
        <taxon>Eukaryota</taxon>
        <taxon>Metazoa</taxon>
        <taxon>Ecdysozoa</taxon>
        <taxon>Nematoda</taxon>
        <taxon>Chromadorea</taxon>
        <taxon>Rhabditida</taxon>
        <taxon>Spirurina</taxon>
        <taxon>Spiruromorpha</taxon>
        <taxon>Filarioidea</taxon>
        <taxon>Onchocercidae</taxon>
        <taxon>Onchocerca</taxon>
    </lineage>
</organism>
<evidence type="ECO:0000313" key="2">
    <source>
        <dbReference type="Proteomes" id="UP000024404"/>
    </source>
</evidence>
<dbReference type="EMBL" id="CMVM020000263">
    <property type="status" value="NOT_ANNOTATED_CDS"/>
    <property type="molecule type" value="Genomic_DNA"/>
</dbReference>
<reference evidence="2" key="1">
    <citation type="submission" date="2013-10" db="EMBL/GenBank/DDBJ databases">
        <title>Genome sequencing of Onchocerca volvulus.</title>
        <authorList>
            <person name="Cotton J."/>
            <person name="Tsai J."/>
            <person name="Stanley E."/>
            <person name="Tracey A."/>
            <person name="Holroyd N."/>
            <person name="Lustigman S."/>
            <person name="Berriman M."/>
        </authorList>
    </citation>
    <scope>NUCLEOTIDE SEQUENCE</scope>
</reference>
<sequence>MGLENQNHGDFDGFSDITLINWKELECADDSIAVLCDQRPIELYGKIIWKPCLFGYICMKKVDYYYEFPRCIELGLDFKAIICNSAYEYPANFNCDFYDKFFCQRSKRYIYSCICANNYRNA</sequence>
<keyword evidence="2" id="KW-1185">Reference proteome</keyword>
<dbReference type="Proteomes" id="UP000024404">
    <property type="component" value="Unassembled WGS sequence"/>
</dbReference>
<reference evidence="1" key="2">
    <citation type="submission" date="2018-02" db="UniProtKB">
        <authorList>
            <consortium name="EnsemblMetazoa"/>
        </authorList>
    </citation>
    <scope>IDENTIFICATION</scope>
</reference>